<name>A0AAD3DVJ5_9CHLO</name>
<dbReference type="Gene3D" id="1.10.1040.10">
    <property type="entry name" value="N-(1-d-carboxylethyl)-l-norvaline Dehydrogenase, domain 2"/>
    <property type="match status" value="1"/>
</dbReference>
<dbReference type="InterPro" id="IPR051265">
    <property type="entry name" value="HIBADH-related_NP60_sf"/>
</dbReference>
<dbReference type="InterPro" id="IPR008927">
    <property type="entry name" value="6-PGluconate_DH-like_C_sf"/>
</dbReference>
<dbReference type="PANTHER" id="PTHR43580:SF9">
    <property type="entry name" value="GLYOXYLATE_SUCCINIC SEMIALDEHYDE REDUCTASE 1"/>
    <property type="match status" value="1"/>
</dbReference>
<sequence length="400" mass="41659">MKATNNCTRHPSLQVPVRSVLRHLLVPPSIAVNAKAHVHARSASNLGLQRSRASSRMRVAGAKAQASEATTGATAADSIENKKAASVAVIGVGLMGNKIARRLASQGAQVSAWNRTSTSDKLTTLPDAGVRVCHSLKEAATADVLLLTLSDAATIRATILSDEMRPLLPGKTILQMGTIGPAESRGLASDISSAGGRYVEAPVLGSQPEAERGALLIMVGAEADPRVSPGDPVWPLLLALGREPDIHFMGPVGAAAAVKLALNQLIASLTVGFSCSLGLVQRSGAPVDRFMSLLRASALYAPTYDKKLGKMLDRDYGAANFPTKHLLKDVKLFESEAAAVGLDTRLLAALRGIVQDTVDRGLANTDYSAVYDAVVYPDADPATAAAAAADPAVEPSKQRA</sequence>
<protein>
    <submittedName>
        <fullName evidence="4">Uncharacterized protein</fullName>
    </submittedName>
</protein>
<reference evidence="4 5" key="1">
    <citation type="journal article" date="2021" name="Sci. Rep.">
        <title>Genome sequencing of the multicellular alga Astrephomene provides insights into convergent evolution of germ-soma differentiation.</title>
        <authorList>
            <person name="Yamashita S."/>
            <person name="Yamamoto K."/>
            <person name="Matsuzaki R."/>
            <person name="Suzuki S."/>
            <person name="Yamaguchi H."/>
            <person name="Hirooka S."/>
            <person name="Minakuchi Y."/>
            <person name="Miyagishima S."/>
            <person name="Kawachi M."/>
            <person name="Toyoda A."/>
            <person name="Nozaki H."/>
        </authorList>
    </citation>
    <scope>NUCLEOTIDE SEQUENCE [LARGE SCALE GENOMIC DNA]</scope>
    <source>
        <strain evidence="4 5">NIES-4017</strain>
    </source>
</reference>
<feature type="domain" description="3-hydroxyisobutyrate dehydrogenase-like NAD-binding" evidence="3">
    <location>
        <begin position="253"/>
        <end position="372"/>
    </location>
</feature>
<dbReference type="InterPro" id="IPR013328">
    <property type="entry name" value="6PGD_dom2"/>
</dbReference>
<evidence type="ECO:0000259" key="3">
    <source>
        <dbReference type="Pfam" id="PF14833"/>
    </source>
</evidence>
<comment type="caution">
    <text evidence="4">The sequence shown here is derived from an EMBL/GenBank/DDBJ whole genome shotgun (WGS) entry which is preliminary data.</text>
</comment>
<dbReference type="Gene3D" id="3.40.50.720">
    <property type="entry name" value="NAD(P)-binding Rossmann-like Domain"/>
    <property type="match status" value="1"/>
</dbReference>
<accession>A0AAD3DVJ5</accession>
<keyword evidence="5" id="KW-1185">Reference proteome</keyword>
<dbReference type="Pfam" id="PF03446">
    <property type="entry name" value="NAD_binding_2"/>
    <property type="match status" value="1"/>
</dbReference>
<evidence type="ECO:0000256" key="1">
    <source>
        <dbReference type="ARBA" id="ARBA00007598"/>
    </source>
</evidence>
<dbReference type="SUPFAM" id="SSF51735">
    <property type="entry name" value="NAD(P)-binding Rossmann-fold domains"/>
    <property type="match status" value="1"/>
</dbReference>
<feature type="domain" description="6-phosphogluconate dehydrogenase NADP-binding" evidence="2">
    <location>
        <begin position="87"/>
        <end position="224"/>
    </location>
</feature>
<dbReference type="SUPFAM" id="SSF48179">
    <property type="entry name" value="6-phosphogluconate dehydrogenase C-terminal domain-like"/>
    <property type="match status" value="1"/>
</dbReference>
<comment type="similarity">
    <text evidence="1">Belongs to the HIBADH-related family. NP60 subfamily.</text>
</comment>
<evidence type="ECO:0000313" key="5">
    <source>
        <dbReference type="Proteomes" id="UP001054857"/>
    </source>
</evidence>
<dbReference type="AlphaFoldDB" id="A0AAD3DVJ5"/>
<dbReference type="InterPro" id="IPR036291">
    <property type="entry name" value="NAD(P)-bd_dom_sf"/>
</dbReference>
<organism evidence="4 5">
    <name type="scientific">Astrephomene gubernaculifera</name>
    <dbReference type="NCBI Taxonomy" id="47775"/>
    <lineage>
        <taxon>Eukaryota</taxon>
        <taxon>Viridiplantae</taxon>
        <taxon>Chlorophyta</taxon>
        <taxon>core chlorophytes</taxon>
        <taxon>Chlorophyceae</taxon>
        <taxon>CS clade</taxon>
        <taxon>Chlamydomonadales</taxon>
        <taxon>Astrephomenaceae</taxon>
        <taxon>Astrephomene</taxon>
    </lineage>
</organism>
<dbReference type="Pfam" id="PF14833">
    <property type="entry name" value="NAD_binding_11"/>
    <property type="match status" value="1"/>
</dbReference>
<proteinExistence type="inferred from homology"/>
<gene>
    <name evidence="4" type="ORF">Agub_g10828</name>
</gene>
<dbReference type="InterPro" id="IPR006115">
    <property type="entry name" value="6PGDH_NADP-bd"/>
</dbReference>
<dbReference type="EMBL" id="BMAR01000026">
    <property type="protein sequence ID" value="GFR48885.1"/>
    <property type="molecule type" value="Genomic_DNA"/>
</dbReference>
<evidence type="ECO:0000313" key="4">
    <source>
        <dbReference type="EMBL" id="GFR48885.1"/>
    </source>
</evidence>
<dbReference type="PANTHER" id="PTHR43580">
    <property type="entry name" value="OXIDOREDUCTASE GLYR1-RELATED"/>
    <property type="match status" value="1"/>
</dbReference>
<dbReference type="InterPro" id="IPR029154">
    <property type="entry name" value="HIBADH-like_NADP-bd"/>
</dbReference>
<evidence type="ECO:0000259" key="2">
    <source>
        <dbReference type="Pfam" id="PF03446"/>
    </source>
</evidence>
<dbReference type="Proteomes" id="UP001054857">
    <property type="component" value="Unassembled WGS sequence"/>
</dbReference>
<dbReference type="GO" id="GO:0051287">
    <property type="term" value="F:NAD binding"/>
    <property type="evidence" value="ECO:0007669"/>
    <property type="project" value="InterPro"/>
</dbReference>
<dbReference type="GO" id="GO:0050661">
    <property type="term" value="F:NADP binding"/>
    <property type="evidence" value="ECO:0007669"/>
    <property type="project" value="InterPro"/>
</dbReference>